<evidence type="ECO:0000256" key="6">
    <source>
        <dbReference type="PROSITE-ProRule" id="PRU00339"/>
    </source>
</evidence>
<evidence type="ECO:0000256" key="3">
    <source>
        <dbReference type="ARBA" id="ARBA00022741"/>
    </source>
</evidence>
<dbReference type="Pfam" id="PF00515">
    <property type="entry name" value="TPR_1"/>
    <property type="match status" value="1"/>
</dbReference>
<keyword evidence="10" id="KW-1185">Reference proteome</keyword>
<evidence type="ECO:0000313" key="10">
    <source>
        <dbReference type="Proteomes" id="UP001344906"/>
    </source>
</evidence>
<dbReference type="PROSITE" id="PS50293">
    <property type="entry name" value="TPR_REGION"/>
    <property type="match status" value="2"/>
</dbReference>
<dbReference type="InterPro" id="IPR011990">
    <property type="entry name" value="TPR-like_helical_dom_sf"/>
</dbReference>
<dbReference type="Pfam" id="PF13432">
    <property type="entry name" value="TPR_16"/>
    <property type="match status" value="1"/>
</dbReference>
<dbReference type="SUPFAM" id="SSF48452">
    <property type="entry name" value="TPR-like"/>
    <property type="match status" value="1"/>
</dbReference>
<reference evidence="9 10" key="1">
    <citation type="submission" date="2023-02" db="EMBL/GenBank/DDBJ databases">
        <title>Dictyobacter halimunensis sp. nov., a new member of the class Ktedonobacteria from forest soil in a geothermal area.</title>
        <authorList>
            <person name="Rachmania M.K."/>
            <person name="Ningsih F."/>
            <person name="Sakai Y."/>
            <person name="Yabe S."/>
            <person name="Yokota A."/>
            <person name="Sjamsuridzal W."/>
        </authorList>
    </citation>
    <scope>NUCLEOTIDE SEQUENCE [LARGE SCALE GENOMIC DNA]</scope>
    <source>
        <strain evidence="9 10">S3.2.2.5</strain>
    </source>
</reference>
<keyword evidence="3" id="KW-0547">Nucleotide-binding</keyword>
<keyword evidence="6" id="KW-0802">TPR repeat</keyword>
<evidence type="ECO:0000256" key="1">
    <source>
        <dbReference type="ARBA" id="ARBA00012513"/>
    </source>
</evidence>
<evidence type="ECO:0000313" key="9">
    <source>
        <dbReference type="EMBL" id="GLV59007.1"/>
    </source>
</evidence>
<feature type="compositionally biased region" description="Polar residues" evidence="7">
    <location>
        <begin position="327"/>
        <end position="344"/>
    </location>
</feature>
<dbReference type="SUPFAM" id="SSF56112">
    <property type="entry name" value="Protein kinase-like (PK-like)"/>
    <property type="match status" value="1"/>
</dbReference>
<dbReference type="RefSeq" id="WP_338255459.1">
    <property type="nucleotide sequence ID" value="NZ_BSRI01000002.1"/>
</dbReference>
<gene>
    <name evidence="9" type="ORF">KDH_58350</name>
</gene>
<keyword evidence="5" id="KW-0067">ATP-binding</keyword>
<dbReference type="Gene3D" id="3.30.200.20">
    <property type="entry name" value="Phosphorylase Kinase, domain 1"/>
    <property type="match status" value="1"/>
</dbReference>
<dbReference type="PANTHER" id="PTHR43671:SF13">
    <property type="entry name" value="SERINE_THREONINE-PROTEIN KINASE NEK2"/>
    <property type="match status" value="1"/>
</dbReference>
<organism evidence="9 10">
    <name type="scientific">Dictyobacter halimunensis</name>
    <dbReference type="NCBI Taxonomy" id="3026934"/>
    <lineage>
        <taxon>Bacteria</taxon>
        <taxon>Bacillati</taxon>
        <taxon>Chloroflexota</taxon>
        <taxon>Ktedonobacteria</taxon>
        <taxon>Ktedonobacterales</taxon>
        <taxon>Dictyobacteraceae</taxon>
        <taxon>Dictyobacter</taxon>
    </lineage>
</organism>
<feature type="compositionally biased region" description="Polar residues" evidence="7">
    <location>
        <begin position="351"/>
        <end position="370"/>
    </location>
</feature>
<accession>A0ABQ6G2J0</accession>
<name>A0ABQ6G2J0_9CHLR</name>
<dbReference type="Pfam" id="PF00069">
    <property type="entry name" value="Pkinase"/>
    <property type="match status" value="1"/>
</dbReference>
<dbReference type="PROSITE" id="PS50005">
    <property type="entry name" value="TPR"/>
    <property type="match status" value="3"/>
</dbReference>
<sequence length="608" mass="67597">MRRCADQVDCGYDNRDSDLFCRACALPLLDTALAGRYVVEALLSKGGYAAVFRGIDQNLSRHIAIKVLLPSKTTPNERDHFLREARIAATLDHPNIVPILDYGKDGSSVFLVMPLYTVGSLRTRLAQVDGPLPIPEVIHNFHQLASALYYAHTRQRPIIHRDIKPENILIHQEDYRLVITDFGIARSLEPGARFGKTITVRGTVGYMAPEQSSGIVDPRSDQYGSAVVLYEMLTGFHPLDPRGGSIPLVTTLNPELPPLLDTVLQRALASRPEDRYANMMEFVRAFDYAYRPNAKGRYSSSSSSSSSASSAVVNDGIVLPRHATYAPQGNNGTNSGLARSQTGRQVAAGTGHSQSVQPQYQSRGNVSTGSVREKCREGDQYLKQQAYSQALMAYEEALRMDHVNFYAWNGKGTALYNQGNYRKALEAYQRATEIEPNNAIVWVSAGLVLNRLQRYQQALVHFERALAIDPRYVAAWNGKADTQLDMNMPEEAWASYEQALKIDARSFHAWNGLGNARSSLHDFHGAVDAYTRALLINPRSAVAWCNKAEGLIRQGHNKAALDALNEATEMDKNYARAWLLKAEVYESLGNPQEAQKARRRANRWGLKS</sequence>
<dbReference type="SMART" id="SM00220">
    <property type="entry name" value="S_TKc"/>
    <property type="match status" value="1"/>
</dbReference>
<evidence type="ECO:0000259" key="8">
    <source>
        <dbReference type="PROSITE" id="PS50011"/>
    </source>
</evidence>
<dbReference type="PROSITE" id="PS50011">
    <property type="entry name" value="PROTEIN_KINASE_DOM"/>
    <property type="match status" value="1"/>
</dbReference>
<dbReference type="PROSITE" id="PS00108">
    <property type="entry name" value="PROTEIN_KINASE_ST"/>
    <property type="match status" value="1"/>
</dbReference>
<dbReference type="PANTHER" id="PTHR43671">
    <property type="entry name" value="SERINE/THREONINE-PROTEIN KINASE NEK"/>
    <property type="match status" value="1"/>
</dbReference>
<dbReference type="InterPro" id="IPR050660">
    <property type="entry name" value="NEK_Ser/Thr_kinase"/>
</dbReference>
<dbReference type="InterPro" id="IPR008271">
    <property type="entry name" value="Ser/Thr_kinase_AS"/>
</dbReference>
<dbReference type="CDD" id="cd14014">
    <property type="entry name" value="STKc_PknB_like"/>
    <property type="match status" value="1"/>
</dbReference>
<evidence type="ECO:0000256" key="4">
    <source>
        <dbReference type="ARBA" id="ARBA00022777"/>
    </source>
</evidence>
<keyword evidence="2" id="KW-0808">Transferase</keyword>
<dbReference type="InterPro" id="IPR000719">
    <property type="entry name" value="Prot_kinase_dom"/>
</dbReference>
<evidence type="ECO:0000256" key="2">
    <source>
        <dbReference type="ARBA" id="ARBA00022679"/>
    </source>
</evidence>
<feature type="repeat" description="TPR" evidence="6">
    <location>
        <begin position="439"/>
        <end position="472"/>
    </location>
</feature>
<evidence type="ECO:0000256" key="5">
    <source>
        <dbReference type="ARBA" id="ARBA00022840"/>
    </source>
</evidence>
<dbReference type="EMBL" id="BSRI01000002">
    <property type="protein sequence ID" value="GLV59007.1"/>
    <property type="molecule type" value="Genomic_DNA"/>
</dbReference>
<protein>
    <recommendedName>
        <fullName evidence="1">non-specific serine/threonine protein kinase</fullName>
        <ecNumber evidence="1">2.7.11.1</ecNumber>
    </recommendedName>
</protein>
<dbReference type="EC" id="2.7.11.1" evidence="1"/>
<proteinExistence type="predicted"/>
<dbReference type="SMART" id="SM00028">
    <property type="entry name" value="TPR"/>
    <property type="match status" value="7"/>
</dbReference>
<dbReference type="Pfam" id="PF14559">
    <property type="entry name" value="TPR_19"/>
    <property type="match status" value="1"/>
</dbReference>
<dbReference type="Gene3D" id="1.10.510.10">
    <property type="entry name" value="Transferase(Phosphotransferase) domain 1"/>
    <property type="match status" value="1"/>
</dbReference>
<feature type="repeat" description="TPR" evidence="6">
    <location>
        <begin position="405"/>
        <end position="438"/>
    </location>
</feature>
<feature type="domain" description="Protein kinase" evidence="8">
    <location>
        <begin position="37"/>
        <end position="287"/>
    </location>
</feature>
<dbReference type="Proteomes" id="UP001344906">
    <property type="component" value="Unassembled WGS sequence"/>
</dbReference>
<dbReference type="InterPro" id="IPR019734">
    <property type="entry name" value="TPR_rpt"/>
</dbReference>
<evidence type="ECO:0000256" key="7">
    <source>
        <dbReference type="SAM" id="MobiDB-lite"/>
    </source>
</evidence>
<feature type="region of interest" description="Disordered" evidence="7">
    <location>
        <begin position="323"/>
        <end position="372"/>
    </location>
</feature>
<keyword evidence="4" id="KW-0418">Kinase</keyword>
<dbReference type="InterPro" id="IPR011009">
    <property type="entry name" value="Kinase-like_dom_sf"/>
</dbReference>
<dbReference type="Gene3D" id="1.25.40.10">
    <property type="entry name" value="Tetratricopeptide repeat domain"/>
    <property type="match status" value="2"/>
</dbReference>
<feature type="repeat" description="TPR" evidence="6">
    <location>
        <begin position="507"/>
        <end position="540"/>
    </location>
</feature>
<comment type="caution">
    <text evidence="9">The sequence shown here is derived from an EMBL/GenBank/DDBJ whole genome shotgun (WGS) entry which is preliminary data.</text>
</comment>